<name>A0A0F9A525_9ZZZZ</name>
<dbReference type="PIRSF" id="PIRSF000090">
    <property type="entry name" value="Beta-ETF"/>
    <property type="match status" value="1"/>
</dbReference>
<comment type="caution">
    <text evidence="2">The sequence shown here is derived from an EMBL/GenBank/DDBJ whole genome shotgun (WGS) entry which is preliminary data.</text>
</comment>
<dbReference type="Gene3D" id="3.40.50.620">
    <property type="entry name" value="HUPs"/>
    <property type="match status" value="1"/>
</dbReference>
<evidence type="ECO:0000313" key="2">
    <source>
        <dbReference type="EMBL" id="KKL04570.1"/>
    </source>
</evidence>
<evidence type="ECO:0000259" key="1">
    <source>
        <dbReference type="SMART" id="SM00893"/>
    </source>
</evidence>
<sequence length="227" mass="24842">LYRGADRAILLTDRRAAASDTLATSYILSRAVKTVGDYDFVFCGRQAIDGDTAQVGPQCAEKLEIPQVTYLEAVVHVTGGVARIRRNVGHGWEIVEVKLPVLVTVLETANQPRPCAAKRVMALKRAKTLGELVGEVRKEMPDAIDAQRDAEVQRLTNGLKGRGLLIEQWDLDDIGADLERCGLAGSPTKVHRIQAIVLTKEGYTEIPPNEEGARQLIHELVVDRTLG</sequence>
<dbReference type="InterPro" id="IPR014729">
    <property type="entry name" value="Rossmann-like_a/b/a_fold"/>
</dbReference>
<dbReference type="Pfam" id="PF01012">
    <property type="entry name" value="ETF"/>
    <property type="match status" value="1"/>
</dbReference>
<dbReference type="InterPro" id="IPR014730">
    <property type="entry name" value="ETF_a/b_N"/>
</dbReference>
<dbReference type="SUPFAM" id="SSF52402">
    <property type="entry name" value="Adenine nucleotide alpha hydrolases-like"/>
    <property type="match status" value="1"/>
</dbReference>
<feature type="non-terminal residue" evidence="2">
    <location>
        <position position="1"/>
    </location>
</feature>
<gene>
    <name evidence="2" type="ORF">LCGC14_2614750</name>
</gene>
<dbReference type="InterPro" id="IPR012255">
    <property type="entry name" value="ETF_b"/>
</dbReference>
<dbReference type="PANTHER" id="PTHR21294">
    <property type="entry name" value="ELECTRON TRANSFER FLAVOPROTEIN BETA-SUBUNIT"/>
    <property type="match status" value="1"/>
</dbReference>
<dbReference type="PANTHER" id="PTHR21294:SF17">
    <property type="entry name" value="PROTEIN FIXA"/>
    <property type="match status" value="1"/>
</dbReference>
<dbReference type="GO" id="GO:0009055">
    <property type="term" value="F:electron transfer activity"/>
    <property type="evidence" value="ECO:0007669"/>
    <property type="project" value="InterPro"/>
</dbReference>
<protein>
    <recommendedName>
        <fullName evidence="1">Electron transfer flavoprotein alpha/beta-subunit N-terminal domain-containing protein</fullName>
    </recommendedName>
</protein>
<proteinExistence type="predicted"/>
<dbReference type="SMART" id="SM00893">
    <property type="entry name" value="ETF"/>
    <property type="match status" value="1"/>
</dbReference>
<reference evidence="2" key="1">
    <citation type="journal article" date="2015" name="Nature">
        <title>Complex archaea that bridge the gap between prokaryotes and eukaryotes.</title>
        <authorList>
            <person name="Spang A."/>
            <person name="Saw J.H."/>
            <person name="Jorgensen S.L."/>
            <person name="Zaremba-Niedzwiedzka K."/>
            <person name="Martijn J."/>
            <person name="Lind A.E."/>
            <person name="van Eijk R."/>
            <person name="Schleper C."/>
            <person name="Guy L."/>
            <person name="Ettema T.J."/>
        </authorList>
    </citation>
    <scope>NUCLEOTIDE SEQUENCE</scope>
</reference>
<organism evidence="2">
    <name type="scientific">marine sediment metagenome</name>
    <dbReference type="NCBI Taxonomy" id="412755"/>
    <lineage>
        <taxon>unclassified sequences</taxon>
        <taxon>metagenomes</taxon>
        <taxon>ecological metagenomes</taxon>
    </lineage>
</organism>
<accession>A0A0F9A525</accession>
<dbReference type="AlphaFoldDB" id="A0A0F9A525"/>
<dbReference type="EMBL" id="LAZR01044471">
    <property type="protein sequence ID" value="KKL04570.1"/>
    <property type="molecule type" value="Genomic_DNA"/>
</dbReference>
<feature type="domain" description="Electron transfer flavoprotein alpha/beta-subunit N-terminal" evidence="1">
    <location>
        <begin position="1"/>
        <end position="136"/>
    </location>
</feature>